<reference evidence="1" key="1">
    <citation type="submission" date="2020-04" db="EMBL/GenBank/DDBJ databases">
        <authorList>
            <person name="Chiriac C."/>
            <person name="Salcher M."/>
            <person name="Ghai R."/>
            <person name="Kavagutti S V."/>
        </authorList>
    </citation>
    <scope>NUCLEOTIDE SEQUENCE</scope>
</reference>
<gene>
    <name evidence="1" type="ORF">UFOVP426_23</name>
</gene>
<dbReference type="EMBL" id="LR796396">
    <property type="protein sequence ID" value="CAB4141715.1"/>
    <property type="molecule type" value="Genomic_DNA"/>
</dbReference>
<accession>A0A6J5M3Z6</accession>
<sequence length="63" mass="7421">MRYPKNFAKLTSLQQEQWLVAKLIELHNLEQEIKNTLGKIRGGEKLIFKEIDRPDLALLKDED</sequence>
<evidence type="ECO:0000313" key="1">
    <source>
        <dbReference type="EMBL" id="CAB4141715.1"/>
    </source>
</evidence>
<proteinExistence type="predicted"/>
<name>A0A6J5M3Z6_9CAUD</name>
<protein>
    <submittedName>
        <fullName evidence="1">Uncharacterized protein</fullName>
    </submittedName>
</protein>
<organism evidence="1">
    <name type="scientific">uncultured Caudovirales phage</name>
    <dbReference type="NCBI Taxonomy" id="2100421"/>
    <lineage>
        <taxon>Viruses</taxon>
        <taxon>Duplodnaviria</taxon>
        <taxon>Heunggongvirae</taxon>
        <taxon>Uroviricota</taxon>
        <taxon>Caudoviricetes</taxon>
        <taxon>Peduoviridae</taxon>
        <taxon>Maltschvirus</taxon>
        <taxon>Maltschvirus maltsch</taxon>
    </lineage>
</organism>